<protein>
    <recommendedName>
        <fullName evidence="1">peptide chain release factor N(5)-glutamine methyltransferase</fullName>
        <ecNumber evidence="1">2.1.1.297</ecNumber>
    </recommendedName>
</protein>
<proteinExistence type="predicted"/>
<dbReference type="AlphaFoldDB" id="A0A9D9H7U6"/>
<dbReference type="Pfam" id="PF05175">
    <property type="entry name" value="MTS"/>
    <property type="match status" value="1"/>
</dbReference>
<dbReference type="InterPro" id="IPR007848">
    <property type="entry name" value="Small_mtfrase_dom"/>
</dbReference>
<dbReference type="EC" id="2.1.1.297" evidence="1"/>
<accession>A0A9D9H7U6</accession>
<name>A0A9D9H7U6_9BACT</name>
<dbReference type="Gene3D" id="1.10.8.10">
    <property type="entry name" value="DNA helicase RuvA subunit, C-terminal domain"/>
    <property type="match status" value="1"/>
</dbReference>
<dbReference type="InterPro" id="IPR029063">
    <property type="entry name" value="SAM-dependent_MTases_sf"/>
</dbReference>
<dbReference type="GO" id="GO:0032259">
    <property type="term" value="P:methylation"/>
    <property type="evidence" value="ECO:0007669"/>
    <property type="project" value="UniProtKB-KW"/>
</dbReference>
<dbReference type="PROSITE" id="PS00092">
    <property type="entry name" value="N6_MTASE"/>
    <property type="match status" value="1"/>
</dbReference>
<gene>
    <name evidence="8" type="primary">prmC</name>
    <name evidence="8" type="ORF">IAC54_05650</name>
</gene>
<evidence type="ECO:0000256" key="1">
    <source>
        <dbReference type="ARBA" id="ARBA00012771"/>
    </source>
</evidence>
<evidence type="ECO:0000256" key="3">
    <source>
        <dbReference type="ARBA" id="ARBA00022679"/>
    </source>
</evidence>
<dbReference type="NCBIfam" id="TIGR03534">
    <property type="entry name" value="RF_mod_PrmC"/>
    <property type="match status" value="1"/>
</dbReference>
<comment type="catalytic activity">
    <reaction evidence="5">
        <text>L-glutaminyl-[peptide chain release factor] + S-adenosyl-L-methionine = N(5)-methyl-L-glutaminyl-[peptide chain release factor] + S-adenosyl-L-homocysteine + H(+)</text>
        <dbReference type="Rhea" id="RHEA:42896"/>
        <dbReference type="Rhea" id="RHEA-COMP:10271"/>
        <dbReference type="Rhea" id="RHEA-COMP:10272"/>
        <dbReference type="ChEBI" id="CHEBI:15378"/>
        <dbReference type="ChEBI" id="CHEBI:30011"/>
        <dbReference type="ChEBI" id="CHEBI:57856"/>
        <dbReference type="ChEBI" id="CHEBI:59789"/>
        <dbReference type="ChEBI" id="CHEBI:61891"/>
        <dbReference type="EC" id="2.1.1.297"/>
    </reaction>
</comment>
<dbReference type="EMBL" id="JADIMW010000063">
    <property type="protein sequence ID" value="MBO8438367.1"/>
    <property type="molecule type" value="Genomic_DNA"/>
</dbReference>
<dbReference type="InterPro" id="IPR040758">
    <property type="entry name" value="PrmC_N"/>
</dbReference>
<dbReference type="PANTHER" id="PTHR18895:SF74">
    <property type="entry name" value="MTRF1L RELEASE FACTOR GLUTAMINE METHYLTRANSFERASE"/>
    <property type="match status" value="1"/>
</dbReference>
<feature type="domain" description="Release factor glutamine methyltransferase N-terminal" evidence="7">
    <location>
        <begin position="18"/>
        <end position="84"/>
    </location>
</feature>
<dbReference type="NCBIfam" id="TIGR00536">
    <property type="entry name" value="hemK_fam"/>
    <property type="match status" value="1"/>
</dbReference>
<dbReference type="InterPro" id="IPR050320">
    <property type="entry name" value="N5-glutamine_MTase"/>
</dbReference>
<comment type="caution">
    <text evidence="8">The sequence shown here is derived from an EMBL/GenBank/DDBJ whole genome shotgun (WGS) entry which is preliminary data.</text>
</comment>
<sequence>MLLNLYGHTDPMKEFISKIRKQLDSVYGSGEAEWLVRSIMEDVCGITRTDMLLKDIKIPDEKKREAEKVVGRLLKKEPLQYILGSVMFCGIKISVSPAVLIPRPETAELVRHIVAQETGKSPLRILDLCTGSGCIAVALAKTIKGAELFAAEISPEAISVARNNAAENGADIKFVECDVLGDISGLPAKTDIIVSNPPYVTESEKKEMEANVLNYEPHRALFVPDDDPLLFYRRIADIGLSLLNPQGRLYLEINSSYWGETAEMLQQKGYTAITVKKDSYNKERFIACTLTQKITDK</sequence>
<keyword evidence="3 8" id="KW-0808">Transferase</keyword>
<evidence type="ECO:0000259" key="7">
    <source>
        <dbReference type="Pfam" id="PF17827"/>
    </source>
</evidence>
<organism evidence="8 9">
    <name type="scientific">Candidatus Caccoplasma merdipullorum</name>
    <dbReference type="NCBI Taxonomy" id="2840718"/>
    <lineage>
        <taxon>Bacteria</taxon>
        <taxon>Pseudomonadati</taxon>
        <taxon>Bacteroidota</taxon>
        <taxon>Bacteroidia</taxon>
        <taxon>Bacteroidales</taxon>
        <taxon>Bacteroidaceae</taxon>
        <taxon>Bacteroidaceae incertae sedis</taxon>
        <taxon>Candidatus Caccoplasma</taxon>
    </lineage>
</organism>
<evidence type="ECO:0000313" key="9">
    <source>
        <dbReference type="Proteomes" id="UP000823636"/>
    </source>
</evidence>
<evidence type="ECO:0000259" key="6">
    <source>
        <dbReference type="Pfam" id="PF05175"/>
    </source>
</evidence>
<keyword evidence="2 8" id="KW-0489">Methyltransferase</keyword>
<dbReference type="PANTHER" id="PTHR18895">
    <property type="entry name" value="HEMK METHYLTRANSFERASE"/>
    <property type="match status" value="1"/>
</dbReference>
<dbReference type="CDD" id="cd02440">
    <property type="entry name" value="AdoMet_MTases"/>
    <property type="match status" value="1"/>
</dbReference>
<reference evidence="8" key="1">
    <citation type="submission" date="2020-10" db="EMBL/GenBank/DDBJ databases">
        <authorList>
            <person name="Gilroy R."/>
        </authorList>
    </citation>
    <scope>NUCLEOTIDE SEQUENCE</scope>
    <source>
        <strain evidence="8">G3-4614</strain>
    </source>
</reference>
<keyword evidence="4" id="KW-0949">S-adenosyl-L-methionine</keyword>
<dbReference type="InterPro" id="IPR004556">
    <property type="entry name" value="HemK-like"/>
</dbReference>
<dbReference type="Gene3D" id="3.40.50.150">
    <property type="entry name" value="Vaccinia Virus protein VP39"/>
    <property type="match status" value="1"/>
</dbReference>
<dbReference type="InterPro" id="IPR019874">
    <property type="entry name" value="RF_methyltr_PrmC"/>
</dbReference>
<dbReference type="Proteomes" id="UP000823636">
    <property type="component" value="Unassembled WGS sequence"/>
</dbReference>
<dbReference type="GO" id="GO:0102559">
    <property type="term" value="F:peptide chain release factor N(5)-glutamine methyltransferase activity"/>
    <property type="evidence" value="ECO:0007669"/>
    <property type="project" value="UniProtKB-EC"/>
</dbReference>
<evidence type="ECO:0000256" key="5">
    <source>
        <dbReference type="ARBA" id="ARBA00048391"/>
    </source>
</evidence>
<dbReference type="InterPro" id="IPR002052">
    <property type="entry name" value="DNA_methylase_N6_adenine_CS"/>
</dbReference>
<evidence type="ECO:0000256" key="4">
    <source>
        <dbReference type="ARBA" id="ARBA00022691"/>
    </source>
</evidence>
<evidence type="ECO:0000256" key="2">
    <source>
        <dbReference type="ARBA" id="ARBA00022603"/>
    </source>
</evidence>
<feature type="domain" description="Methyltransferase small" evidence="6">
    <location>
        <begin position="109"/>
        <end position="207"/>
    </location>
</feature>
<reference evidence="8" key="2">
    <citation type="journal article" date="2021" name="PeerJ">
        <title>Extensive microbial diversity within the chicken gut microbiome revealed by metagenomics and culture.</title>
        <authorList>
            <person name="Gilroy R."/>
            <person name="Ravi A."/>
            <person name="Getino M."/>
            <person name="Pursley I."/>
            <person name="Horton D.L."/>
            <person name="Alikhan N.F."/>
            <person name="Baker D."/>
            <person name="Gharbi K."/>
            <person name="Hall N."/>
            <person name="Watson M."/>
            <person name="Adriaenssens E.M."/>
            <person name="Foster-Nyarko E."/>
            <person name="Jarju S."/>
            <person name="Secka A."/>
            <person name="Antonio M."/>
            <person name="Oren A."/>
            <person name="Chaudhuri R.R."/>
            <person name="La Ragione R."/>
            <person name="Hildebrand F."/>
            <person name="Pallen M.J."/>
        </authorList>
    </citation>
    <scope>NUCLEOTIDE SEQUENCE</scope>
    <source>
        <strain evidence="8">G3-4614</strain>
    </source>
</reference>
<dbReference type="Pfam" id="PF17827">
    <property type="entry name" value="PrmC_N"/>
    <property type="match status" value="1"/>
</dbReference>
<dbReference type="GO" id="GO:0003676">
    <property type="term" value="F:nucleic acid binding"/>
    <property type="evidence" value="ECO:0007669"/>
    <property type="project" value="InterPro"/>
</dbReference>
<evidence type="ECO:0000313" key="8">
    <source>
        <dbReference type="EMBL" id="MBO8438367.1"/>
    </source>
</evidence>
<dbReference type="SUPFAM" id="SSF53335">
    <property type="entry name" value="S-adenosyl-L-methionine-dependent methyltransferases"/>
    <property type="match status" value="1"/>
</dbReference>